<dbReference type="EMBL" id="JAQNDO010000001">
    <property type="protein sequence ID" value="MDC0745694.1"/>
    <property type="molecule type" value="Genomic_DNA"/>
</dbReference>
<protein>
    <submittedName>
        <fullName evidence="2">Uncharacterized protein</fullName>
    </submittedName>
</protein>
<accession>A0ABT5EWE2</accession>
<sequence length="190" mass="20405">MTIGEHSDLSTLMRLQGAPAGRMRLETGFSACFSEGGSAIDLVWSEHEARVDVIRGGRSIVEPLSHQTARKWAYEVCEALLRPEHELGGSSTTKHFGTLTWEGSDPQGGFSGRAAWETRDPDPEMIALIAGKKPQLAERARQAYAIAFAMEELFARMSDTVGANSCRAAQPAAAPDGAPSLPPVGRARRG</sequence>
<reference evidence="2 3" key="1">
    <citation type="submission" date="2022-11" db="EMBL/GenBank/DDBJ databases">
        <title>Minimal conservation of predation-associated metabolite biosynthetic gene clusters underscores biosynthetic potential of Myxococcota including descriptions for ten novel species: Archangium lansinium sp. nov., Myxococcus landrumus sp. nov., Nannocystis bai.</title>
        <authorList>
            <person name="Ahearne A."/>
            <person name="Stevens C."/>
            <person name="Dowd S."/>
        </authorList>
    </citation>
    <scope>NUCLEOTIDE SEQUENCE [LARGE SCALE GENOMIC DNA]</scope>
    <source>
        <strain evidence="2 3">RJM3</strain>
    </source>
</reference>
<comment type="caution">
    <text evidence="2">The sequence shown here is derived from an EMBL/GenBank/DDBJ whole genome shotgun (WGS) entry which is preliminary data.</text>
</comment>
<keyword evidence="3" id="KW-1185">Reference proteome</keyword>
<evidence type="ECO:0000313" key="2">
    <source>
        <dbReference type="EMBL" id="MDC0745694.1"/>
    </source>
</evidence>
<evidence type="ECO:0000313" key="3">
    <source>
        <dbReference type="Proteomes" id="UP001221411"/>
    </source>
</evidence>
<organism evidence="2 3">
    <name type="scientific">Polyangium mundeleinium</name>
    <dbReference type="NCBI Taxonomy" id="2995306"/>
    <lineage>
        <taxon>Bacteria</taxon>
        <taxon>Pseudomonadati</taxon>
        <taxon>Myxococcota</taxon>
        <taxon>Polyangia</taxon>
        <taxon>Polyangiales</taxon>
        <taxon>Polyangiaceae</taxon>
        <taxon>Polyangium</taxon>
    </lineage>
</organism>
<gene>
    <name evidence="2" type="ORF">POL67_30460</name>
</gene>
<dbReference type="Proteomes" id="UP001221411">
    <property type="component" value="Unassembled WGS sequence"/>
</dbReference>
<evidence type="ECO:0000256" key="1">
    <source>
        <dbReference type="SAM" id="MobiDB-lite"/>
    </source>
</evidence>
<feature type="region of interest" description="Disordered" evidence="1">
    <location>
        <begin position="168"/>
        <end position="190"/>
    </location>
</feature>
<dbReference type="RefSeq" id="WP_271923475.1">
    <property type="nucleotide sequence ID" value="NZ_JAQNDO010000001.1"/>
</dbReference>
<name>A0ABT5EWE2_9BACT</name>
<proteinExistence type="predicted"/>
<feature type="compositionally biased region" description="Low complexity" evidence="1">
    <location>
        <begin position="168"/>
        <end position="179"/>
    </location>
</feature>